<proteinExistence type="predicted"/>
<dbReference type="Proteomes" id="UP001381693">
    <property type="component" value="Unassembled WGS sequence"/>
</dbReference>
<keyword evidence="4" id="KW-1185">Reference proteome</keyword>
<organism evidence="3 4">
    <name type="scientific">Halocaridina rubra</name>
    <name type="common">Hawaiian red shrimp</name>
    <dbReference type="NCBI Taxonomy" id="373956"/>
    <lineage>
        <taxon>Eukaryota</taxon>
        <taxon>Metazoa</taxon>
        <taxon>Ecdysozoa</taxon>
        <taxon>Arthropoda</taxon>
        <taxon>Crustacea</taxon>
        <taxon>Multicrustacea</taxon>
        <taxon>Malacostraca</taxon>
        <taxon>Eumalacostraca</taxon>
        <taxon>Eucarida</taxon>
        <taxon>Decapoda</taxon>
        <taxon>Pleocyemata</taxon>
        <taxon>Caridea</taxon>
        <taxon>Atyoidea</taxon>
        <taxon>Atyidae</taxon>
        <taxon>Halocaridina</taxon>
    </lineage>
</organism>
<feature type="signal peptide" evidence="1">
    <location>
        <begin position="1"/>
        <end position="17"/>
    </location>
</feature>
<comment type="caution">
    <text evidence="3">The sequence shown here is derived from an EMBL/GenBank/DDBJ whole genome shotgun (WGS) entry which is preliminary data.</text>
</comment>
<dbReference type="InterPro" id="IPR016186">
    <property type="entry name" value="C-type_lectin-like/link_sf"/>
</dbReference>
<dbReference type="Pfam" id="PF00059">
    <property type="entry name" value="Lectin_C"/>
    <property type="match status" value="1"/>
</dbReference>
<keyword evidence="1" id="KW-0732">Signal</keyword>
<dbReference type="SUPFAM" id="SSF56436">
    <property type="entry name" value="C-type lectin-like"/>
    <property type="match status" value="1"/>
</dbReference>
<name>A0AAN9AAV1_HALRR</name>
<evidence type="ECO:0000259" key="2">
    <source>
        <dbReference type="PROSITE" id="PS50041"/>
    </source>
</evidence>
<sequence length="168" mass="19083">MWKIAFICVSLLSCTLGKEEEERAVCFPGFQEINGICYYFSAQGEEISWHGARDTCINYGGDLAAMGISCTDDVAFMQEMVLRGITKTWIGASDLAVPGTFRWVDGRNVDHYYQSWFPEQPQNTLYNCIFMEKTVLNERMYMHSGLCSNPHSYICAVSLTTNKKNNHT</sequence>
<reference evidence="3 4" key="1">
    <citation type="submission" date="2023-11" db="EMBL/GenBank/DDBJ databases">
        <title>Halocaridina rubra genome assembly.</title>
        <authorList>
            <person name="Smith C."/>
        </authorList>
    </citation>
    <scope>NUCLEOTIDE SEQUENCE [LARGE SCALE GENOMIC DNA]</scope>
    <source>
        <strain evidence="3">EP-1</strain>
        <tissue evidence="3">Whole</tissue>
    </source>
</reference>
<dbReference type="PROSITE" id="PS50041">
    <property type="entry name" value="C_TYPE_LECTIN_2"/>
    <property type="match status" value="1"/>
</dbReference>
<feature type="chain" id="PRO_5042936673" description="C-type lectin domain-containing protein" evidence="1">
    <location>
        <begin position="18"/>
        <end position="168"/>
    </location>
</feature>
<gene>
    <name evidence="3" type="ORF">SK128_001700</name>
</gene>
<dbReference type="PANTHER" id="PTHR22803">
    <property type="entry name" value="MANNOSE, PHOSPHOLIPASE, LECTIN RECEPTOR RELATED"/>
    <property type="match status" value="1"/>
</dbReference>
<evidence type="ECO:0000256" key="1">
    <source>
        <dbReference type="SAM" id="SignalP"/>
    </source>
</evidence>
<dbReference type="AlphaFoldDB" id="A0AAN9AAV1"/>
<dbReference type="EMBL" id="JAXCGZ010005740">
    <property type="protein sequence ID" value="KAK7080949.1"/>
    <property type="molecule type" value="Genomic_DNA"/>
</dbReference>
<dbReference type="CDD" id="cd00037">
    <property type="entry name" value="CLECT"/>
    <property type="match status" value="1"/>
</dbReference>
<dbReference type="InterPro" id="IPR016187">
    <property type="entry name" value="CTDL_fold"/>
</dbReference>
<evidence type="ECO:0000313" key="4">
    <source>
        <dbReference type="Proteomes" id="UP001381693"/>
    </source>
</evidence>
<dbReference type="SMART" id="SM00034">
    <property type="entry name" value="CLECT"/>
    <property type="match status" value="1"/>
</dbReference>
<accession>A0AAN9AAV1</accession>
<protein>
    <recommendedName>
        <fullName evidence="2">C-type lectin domain-containing protein</fullName>
    </recommendedName>
</protein>
<dbReference type="Gene3D" id="3.10.100.10">
    <property type="entry name" value="Mannose-Binding Protein A, subunit A"/>
    <property type="match status" value="1"/>
</dbReference>
<dbReference type="InterPro" id="IPR050111">
    <property type="entry name" value="C-type_lectin/snaclec_domain"/>
</dbReference>
<evidence type="ECO:0000313" key="3">
    <source>
        <dbReference type="EMBL" id="KAK7080949.1"/>
    </source>
</evidence>
<feature type="domain" description="C-type lectin" evidence="2">
    <location>
        <begin position="33"/>
        <end position="156"/>
    </location>
</feature>
<dbReference type="InterPro" id="IPR001304">
    <property type="entry name" value="C-type_lectin-like"/>
</dbReference>